<reference evidence="9" key="1">
    <citation type="submission" date="2019-12" db="EMBL/GenBank/DDBJ databases">
        <title>Genome sequencing and annotation of Brassica cretica.</title>
        <authorList>
            <person name="Studholme D.J."/>
            <person name="Sarris P.F."/>
        </authorList>
    </citation>
    <scope>NUCLEOTIDE SEQUENCE</scope>
    <source>
        <strain evidence="9">PFS-102/07</strain>
        <tissue evidence="9">Leaf</tissue>
    </source>
</reference>
<dbReference type="Gene3D" id="1.10.10.10">
    <property type="entry name" value="Winged helix-like DNA-binding domain superfamily/Winged helix DNA-binding domain"/>
    <property type="match status" value="1"/>
</dbReference>
<organism evidence="9">
    <name type="scientific">Brassica cretica</name>
    <name type="common">Mustard</name>
    <dbReference type="NCBI Taxonomy" id="69181"/>
    <lineage>
        <taxon>Eukaryota</taxon>
        <taxon>Viridiplantae</taxon>
        <taxon>Streptophyta</taxon>
        <taxon>Embryophyta</taxon>
        <taxon>Tracheophyta</taxon>
        <taxon>Spermatophyta</taxon>
        <taxon>Magnoliopsida</taxon>
        <taxon>eudicotyledons</taxon>
        <taxon>Gunneridae</taxon>
        <taxon>Pentapetalae</taxon>
        <taxon>rosids</taxon>
        <taxon>malvids</taxon>
        <taxon>Brassicales</taxon>
        <taxon>Brassicaceae</taxon>
        <taxon>Brassiceae</taxon>
        <taxon>Brassica</taxon>
    </lineage>
</organism>
<dbReference type="SUPFAM" id="SSF46785">
    <property type="entry name" value="Winged helix' DNA-binding domain"/>
    <property type="match status" value="1"/>
</dbReference>
<keyword evidence="2 7" id="KW-0805">Transcription regulation</keyword>
<feature type="compositionally biased region" description="Basic and acidic residues" evidence="8">
    <location>
        <begin position="402"/>
        <end position="412"/>
    </location>
</feature>
<protein>
    <recommendedName>
        <fullName evidence="7">Transcription initiation factor IIF subunit alpha</fullName>
    </recommendedName>
</protein>
<feature type="compositionally biased region" description="Acidic residues" evidence="8">
    <location>
        <begin position="385"/>
        <end position="396"/>
    </location>
</feature>
<dbReference type="PANTHER" id="PTHR13011:SF3">
    <property type="entry name" value="TRANSCRIPTION INITIATION FACTOR IIF SUBUNIT ALPHA"/>
    <property type="match status" value="1"/>
</dbReference>
<evidence type="ECO:0000256" key="5">
    <source>
        <dbReference type="ARBA" id="ARBA00023242"/>
    </source>
</evidence>
<evidence type="ECO:0000256" key="4">
    <source>
        <dbReference type="ARBA" id="ARBA00023163"/>
    </source>
</evidence>
<dbReference type="InterPro" id="IPR011039">
    <property type="entry name" value="TFIIF_interaction"/>
</dbReference>
<feature type="compositionally biased region" description="Acidic residues" evidence="8">
    <location>
        <begin position="263"/>
        <end position="282"/>
    </location>
</feature>
<feature type="compositionally biased region" description="Acidic residues" evidence="8">
    <location>
        <begin position="308"/>
        <end position="318"/>
    </location>
</feature>
<evidence type="ECO:0000256" key="2">
    <source>
        <dbReference type="ARBA" id="ARBA00023015"/>
    </source>
</evidence>
<dbReference type="GO" id="GO:0032968">
    <property type="term" value="P:positive regulation of transcription elongation by RNA polymerase II"/>
    <property type="evidence" value="ECO:0007669"/>
    <property type="project" value="InterPro"/>
</dbReference>
<evidence type="ECO:0000256" key="6">
    <source>
        <dbReference type="ARBA" id="ARBA00025232"/>
    </source>
</evidence>
<dbReference type="GO" id="GO:0005674">
    <property type="term" value="C:transcription factor TFIIF complex"/>
    <property type="evidence" value="ECO:0007669"/>
    <property type="project" value="TreeGrafter"/>
</dbReference>
<feature type="region of interest" description="Disordered" evidence="8">
    <location>
        <begin position="224"/>
        <end position="536"/>
    </location>
</feature>
<keyword evidence="3 7" id="KW-0238">DNA-binding</keyword>
<evidence type="ECO:0000256" key="1">
    <source>
        <dbReference type="ARBA" id="ARBA00004123"/>
    </source>
</evidence>
<comment type="caution">
    <text evidence="9">The sequence shown here is derived from an EMBL/GenBank/DDBJ whole genome shotgun (WGS) entry which is preliminary data.</text>
</comment>
<keyword evidence="4 7" id="KW-0804">Transcription</keyword>
<gene>
    <name evidence="9" type="ORF">F2Q70_00002624</name>
</gene>
<dbReference type="GO" id="GO:0001096">
    <property type="term" value="F:TFIIF-class transcription factor complex binding"/>
    <property type="evidence" value="ECO:0007669"/>
    <property type="project" value="TreeGrafter"/>
</dbReference>
<name>A0A8S9J045_BRACR</name>
<comment type="function">
    <text evidence="6 7">TFIIF is a general transcription initiation factor that binds to RNA polymerase II and helps to recruit it to the initiation complex in collaboration with TFIIB. It promotes transcription elongation.</text>
</comment>
<dbReference type="PANTHER" id="PTHR13011">
    <property type="entry name" value="TFIIF-ALPHA"/>
    <property type="match status" value="1"/>
</dbReference>
<dbReference type="InterPro" id="IPR036388">
    <property type="entry name" value="WH-like_DNA-bd_sf"/>
</dbReference>
<dbReference type="AlphaFoldDB" id="A0A8S9J045"/>
<dbReference type="Pfam" id="PF05793">
    <property type="entry name" value="TFIIF_alpha"/>
    <property type="match status" value="1"/>
</dbReference>
<keyword evidence="5 7" id="KW-0539">Nucleus</keyword>
<dbReference type="GO" id="GO:0003677">
    <property type="term" value="F:DNA binding"/>
    <property type="evidence" value="ECO:0007669"/>
    <property type="project" value="UniProtKB-KW"/>
</dbReference>
<dbReference type="GO" id="GO:0016251">
    <property type="term" value="F:RNA polymerase II general transcription initiation factor activity"/>
    <property type="evidence" value="ECO:0007669"/>
    <property type="project" value="TreeGrafter"/>
</dbReference>
<dbReference type="InterPro" id="IPR036390">
    <property type="entry name" value="WH_DNA-bd_sf"/>
</dbReference>
<dbReference type="EMBL" id="QGKY02001015">
    <property type="protein sequence ID" value="KAF2575455.1"/>
    <property type="molecule type" value="Genomic_DNA"/>
</dbReference>
<dbReference type="SUPFAM" id="SSF50916">
    <property type="entry name" value="Rap30/74 interaction domains"/>
    <property type="match status" value="1"/>
</dbReference>
<comment type="subcellular location">
    <subcellularLocation>
        <location evidence="1 7">Nucleus</location>
    </subcellularLocation>
</comment>
<evidence type="ECO:0000256" key="8">
    <source>
        <dbReference type="SAM" id="MobiDB-lite"/>
    </source>
</evidence>
<sequence length="597" mass="65901">MAGFLEHELLKVNDKSNGQTSSIVVVSMKRMTKRWGVILYIRRPINTDDRTGSGPLHPGGLYLGWGQGSTLSTAFGDRMGSSPPPGVEPVSMTIGPQSSGSYHEYNVRAATPTDKNYFIGRFASGLPNFKKGSDENKWSLRKDIPQGRQFTDAQREKLKKKPWILEDETGQFQYQGQLEGSQSATYYLLVMQNKEFVAIPAGSWYNFNKVAQYKQLTLEEAEEKMDNRRKTADGYQRWMMKGGESDKEAGGSSGRGRKKSSGGEEEEEGNVSDRGEEDEEEEASRKSRLGLNKKSNDDDEEGPRGGDLDMDDDDDIEKGDDWEHEEIFTDDDEAVDIDPEEREDLLAPEIPAPPEIKQDEEEEGELSTSGKELKKLLGKSNGLNESDEDEDDDEETNFSISKQKDATKEVHIESSPPPKQPAQPSSSAKPSKVKRKLNDVDSKKPSTSSSSAQKKVKAENSSPPPKQPAQPSSSAKPSKVKRKLNDVDSKKPSTSGSSAQKKVKAENEEKSNSVSRSNAAAVKAEPTPASATGPVTEDEIRAVLMEKKQVTTQDLVNGFKPRLKTREDKNAFADILKKISKIQKNAGSQSFVVLRGI</sequence>
<evidence type="ECO:0000256" key="3">
    <source>
        <dbReference type="ARBA" id="ARBA00023125"/>
    </source>
</evidence>
<proteinExistence type="inferred from homology"/>
<dbReference type="InterPro" id="IPR008851">
    <property type="entry name" value="TFIIF-alpha"/>
</dbReference>
<comment type="similarity">
    <text evidence="7">Belongs to the TFIIF alpha subunit family.</text>
</comment>
<accession>A0A8S9J045</accession>
<evidence type="ECO:0000256" key="7">
    <source>
        <dbReference type="RuleBase" id="RU366044"/>
    </source>
</evidence>
<dbReference type="FunFam" id="1.10.10.10:FF:001456">
    <property type="entry name" value="Transcription initiation factor IIF subunit alpha"/>
    <property type="match status" value="1"/>
</dbReference>
<feature type="compositionally biased region" description="Low complexity" evidence="8">
    <location>
        <begin position="512"/>
        <end position="524"/>
    </location>
</feature>
<evidence type="ECO:0000313" key="9">
    <source>
        <dbReference type="EMBL" id="KAF2575455.1"/>
    </source>
</evidence>
<feature type="compositionally biased region" description="Acidic residues" evidence="8">
    <location>
        <begin position="328"/>
        <end position="343"/>
    </location>
</feature>
<dbReference type="GO" id="GO:0006367">
    <property type="term" value="P:transcription initiation at RNA polymerase II promoter"/>
    <property type="evidence" value="ECO:0007669"/>
    <property type="project" value="InterPro"/>
</dbReference>